<reference evidence="12 13" key="1">
    <citation type="submission" date="2020-07" db="EMBL/GenBank/DDBJ databases">
        <title>Sequencing the genomes of 1000 actinobacteria strains.</title>
        <authorList>
            <person name="Klenk H.-P."/>
        </authorList>
    </citation>
    <scope>NUCLEOTIDE SEQUENCE [LARGE SCALE GENOMIC DNA]</scope>
    <source>
        <strain evidence="12 13">DSM 26487</strain>
    </source>
</reference>
<dbReference type="Gene3D" id="2.40.37.10">
    <property type="entry name" value="Lyase, Ornithine Decarboxylase, Chain A, domain 1"/>
    <property type="match status" value="1"/>
</dbReference>
<dbReference type="Pfam" id="PF00842">
    <property type="entry name" value="Ala_racemase_C"/>
    <property type="match status" value="1"/>
</dbReference>
<evidence type="ECO:0000256" key="1">
    <source>
        <dbReference type="ARBA" id="ARBA00000316"/>
    </source>
</evidence>
<feature type="binding site" evidence="7 9">
    <location>
        <position position="325"/>
    </location>
    <ligand>
        <name>substrate</name>
    </ligand>
</feature>
<dbReference type="Gene3D" id="3.20.20.10">
    <property type="entry name" value="Alanine racemase"/>
    <property type="match status" value="1"/>
</dbReference>
<comment type="function">
    <text evidence="7">Catalyzes the interconversion of L-alanine and D-alanine. May also act on other amino acids.</text>
</comment>
<feature type="active site" description="Proton acceptor; specific for L-alanine" evidence="7">
    <location>
        <position position="277"/>
    </location>
</feature>
<comment type="similarity">
    <text evidence="7">Belongs to the alanine racemase family.</text>
</comment>
<dbReference type="InterPro" id="IPR011079">
    <property type="entry name" value="Ala_racemase_C"/>
</dbReference>
<feature type="domain" description="Alanine racemase C-terminal" evidence="11">
    <location>
        <begin position="256"/>
        <end position="383"/>
    </location>
</feature>
<evidence type="ECO:0000256" key="4">
    <source>
        <dbReference type="ARBA" id="ARBA00022898"/>
    </source>
</evidence>
<dbReference type="InterPro" id="IPR009006">
    <property type="entry name" value="Ala_racemase/Decarboxylase_C"/>
</dbReference>
<dbReference type="PANTHER" id="PTHR30511">
    <property type="entry name" value="ALANINE RACEMASE"/>
    <property type="match status" value="1"/>
</dbReference>
<evidence type="ECO:0000313" key="13">
    <source>
        <dbReference type="Proteomes" id="UP000564496"/>
    </source>
</evidence>
<dbReference type="SUPFAM" id="SSF51419">
    <property type="entry name" value="PLP-binding barrel"/>
    <property type="match status" value="1"/>
</dbReference>
<feature type="modified residue" description="N6-(pyridoxal phosphate)lysine" evidence="7 8">
    <location>
        <position position="43"/>
    </location>
</feature>
<evidence type="ECO:0000256" key="6">
    <source>
        <dbReference type="ARBA" id="ARBA00072221"/>
    </source>
</evidence>
<dbReference type="FunFam" id="2.40.37.10:FF:000015">
    <property type="entry name" value="Alanine racemase"/>
    <property type="match status" value="1"/>
</dbReference>
<dbReference type="Pfam" id="PF01168">
    <property type="entry name" value="Ala_racemase_N"/>
    <property type="match status" value="1"/>
</dbReference>
<evidence type="ECO:0000313" key="12">
    <source>
        <dbReference type="EMBL" id="NYI81091.1"/>
    </source>
</evidence>
<dbReference type="InterPro" id="IPR000821">
    <property type="entry name" value="Ala_racemase"/>
</dbReference>
<name>A0A7Z0DTL3_9ACTN</name>
<dbReference type="InterPro" id="IPR001608">
    <property type="entry name" value="Ala_racemase_N"/>
</dbReference>
<dbReference type="HAMAP" id="MF_01201">
    <property type="entry name" value="Ala_racemase"/>
    <property type="match status" value="1"/>
</dbReference>
<dbReference type="AlphaFoldDB" id="A0A7Z0DTL3"/>
<dbReference type="InterPro" id="IPR029066">
    <property type="entry name" value="PLP-binding_barrel"/>
</dbReference>
<dbReference type="GO" id="GO:0005829">
    <property type="term" value="C:cytosol"/>
    <property type="evidence" value="ECO:0007669"/>
    <property type="project" value="TreeGrafter"/>
</dbReference>
<comment type="catalytic activity">
    <reaction evidence="1 7">
        <text>L-alanine = D-alanine</text>
        <dbReference type="Rhea" id="RHEA:20249"/>
        <dbReference type="ChEBI" id="CHEBI:57416"/>
        <dbReference type="ChEBI" id="CHEBI:57972"/>
        <dbReference type="EC" id="5.1.1.1"/>
    </reaction>
</comment>
<dbReference type="PROSITE" id="PS00395">
    <property type="entry name" value="ALANINE_RACEMASE"/>
    <property type="match status" value="1"/>
</dbReference>
<keyword evidence="5 7" id="KW-0413">Isomerase</keyword>
<dbReference type="EMBL" id="JACBZR010000001">
    <property type="protein sequence ID" value="NYI81091.1"/>
    <property type="molecule type" value="Genomic_DNA"/>
</dbReference>
<sequence>MSPSPATRAPLRRAEIVIDLAAIRHNVSRLREYLRTPIMTVVKADGYGHGLVEAGRAAREGGADWLGVASVDEALALRAAGDQGRLLAWLIMPSEPAEDLLVADIDVTAYTVADLEKFAAAGDALGRTPRVQLKVDTGLARGGAAFADWSNLVAMARILEAEGAIRVTGIWSHFSAGENPADPISALQEKVFGEAVAIAEQAGLRPEVRHLANSAGALLRPSARLDLVRVGVATYGIDPAPGVDGSPWAELGLVPAMTVRAELALVKQIEAGTGVSYNHTWVAEQPTTVGLIPVGYAEGIQRRAGNRASAWVAGARRPVRGTVCMDQIVVDLGDTSVEPGAEVVLWGTGADGEPTAQDWAEASETIAYEIVTRIGGRMKRRYVDSDQDTDSPSEQGVDR</sequence>
<evidence type="ECO:0000256" key="9">
    <source>
        <dbReference type="PIRSR" id="PIRSR600821-52"/>
    </source>
</evidence>
<dbReference type="PRINTS" id="PR00992">
    <property type="entry name" value="ALARACEMASE"/>
</dbReference>
<feature type="binding site" evidence="7 9">
    <location>
        <position position="141"/>
    </location>
    <ligand>
        <name>substrate</name>
    </ligand>
</feature>
<feature type="active site" description="Proton acceptor; specific for D-alanine" evidence="7">
    <location>
        <position position="43"/>
    </location>
</feature>
<evidence type="ECO:0000256" key="2">
    <source>
        <dbReference type="ARBA" id="ARBA00001933"/>
    </source>
</evidence>
<dbReference type="Proteomes" id="UP000564496">
    <property type="component" value="Unassembled WGS sequence"/>
</dbReference>
<evidence type="ECO:0000259" key="11">
    <source>
        <dbReference type="SMART" id="SM01005"/>
    </source>
</evidence>
<dbReference type="EC" id="5.1.1.1" evidence="3 7"/>
<comment type="caution">
    <text evidence="12">The sequence shown here is derived from an EMBL/GenBank/DDBJ whole genome shotgun (WGS) entry which is preliminary data.</text>
</comment>
<keyword evidence="4 7" id="KW-0663">Pyridoxal phosphate</keyword>
<protein>
    <recommendedName>
        <fullName evidence="6 7">Alanine racemase</fullName>
        <ecNumber evidence="3 7">5.1.1.1</ecNumber>
    </recommendedName>
</protein>
<dbReference type="GO" id="GO:0009252">
    <property type="term" value="P:peptidoglycan biosynthetic process"/>
    <property type="evidence" value="ECO:0007669"/>
    <property type="project" value="TreeGrafter"/>
</dbReference>
<evidence type="ECO:0000256" key="5">
    <source>
        <dbReference type="ARBA" id="ARBA00023235"/>
    </source>
</evidence>
<dbReference type="RefSeq" id="WP_179661194.1">
    <property type="nucleotide sequence ID" value="NZ_JACBZR010000001.1"/>
</dbReference>
<dbReference type="FunFam" id="3.20.20.10:FF:000002">
    <property type="entry name" value="Alanine racemase"/>
    <property type="match status" value="1"/>
</dbReference>
<dbReference type="GO" id="GO:0030170">
    <property type="term" value="F:pyridoxal phosphate binding"/>
    <property type="evidence" value="ECO:0007669"/>
    <property type="project" value="UniProtKB-UniRule"/>
</dbReference>
<evidence type="ECO:0000256" key="10">
    <source>
        <dbReference type="SAM" id="MobiDB-lite"/>
    </source>
</evidence>
<dbReference type="CDD" id="cd00430">
    <property type="entry name" value="PLPDE_III_AR"/>
    <property type="match status" value="1"/>
</dbReference>
<gene>
    <name evidence="12" type="ORF">BJ988_005739</name>
</gene>
<proteinExistence type="inferred from homology"/>
<evidence type="ECO:0000256" key="7">
    <source>
        <dbReference type="HAMAP-Rule" id="MF_01201"/>
    </source>
</evidence>
<accession>A0A7Z0DTL3</accession>
<comment type="pathway">
    <text evidence="7">Amino-acid biosynthesis; D-alanine biosynthesis; D-alanine from L-alanine: step 1/1.</text>
</comment>
<feature type="region of interest" description="Disordered" evidence="10">
    <location>
        <begin position="379"/>
        <end position="399"/>
    </location>
</feature>
<dbReference type="GO" id="GO:0030632">
    <property type="term" value="P:D-alanine biosynthetic process"/>
    <property type="evidence" value="ECO:0007669"/>
    <property type="project" value="UniProtKB-UniRule"/>
</dbReference>
<keyword evidence="13" id="KW-1185">Reference proteome</keyword>
<dbReference type="SMART" id="SM01005">
    <property type="entry name" value="Ala_racemase_C"/>
    <property type="match status" value="1"/>
</dbReference>
<evidence type="ECO:0000256" key="3">
    <source>
        <dbReference type="ARBA" id="ARBA00013089"/>
    </source>
</evidence>
<evidence type="ECO:0000256" key="8">
    <source>
        <dbReference type="PIRSR" id="PIRSR600821-50"/>
    </source>
</evidence>
<comment type="cofactor">
    <cofactor evidence="2 7 8">
        <name>pyridoxal 5'-phosphate</name>
        <dbReference type="ChEBI" id="CHEBI:597326"/>
    </cofactor>
</comment>
<dbReference type="NCBIfam" id="TIGR00492">
    <property type="entry name" value="alr"/>
    <property type="match status" value="1"/>
</dbReference>
<dbReference type="InterPro" id="IPR020622">
    <property type="entry name" value="Ala_racemase_pyridoxalP-BS"/>
</dbReference>
<dbReference type="SUPFAM" id="SSF50621">
    <property type="entry name" value="Alanine racemase C-terminal domain-like"/>
    <property type="match status" value="1"/>
</dbReference>
<dbReference type="UniPathway" id="UPA00042">
    <property type="reaction ID" value="UER00497"/>
</dbReference>
<organism evidence="12 13">
    <name type="scientific">Nocardioides panzhihuensis</name>
    <dbReference type="NCBI Taxonomy" id="860243"/>
    <lineage>
        <taxon>Bacteria</taxon>
        <taxon>Bacillati</taxon>
        <taxon>Actinomycetota</taxon>
        <taxon>Actinomycetes</taxon>
        <taxon>Propionibacteriales</taxon>
        <taxon>Nocardioidaceae</taxon>
        <taxon>Nocardioides</taxon>
    </lineage>
</organism>
<dbReference type="GO" id="GO:0008784">
    <property type="term" value="F:alanine racemase activity"/>
    <property type="evidence" value="ECO:0007669"/>
    <property type="project" value="UniProtKB-UniRule"/>
</dbReference>
<dbReference type="PANTHER" id="PTHR30511:SF0">
    <property type="entry name" value="ALANINE RACEMASE, CATABOLIC-RELATED"/>
    <property type="match status" value="1"/>
</dbReference>